<dbReference type="GO" id="GO:0006099">
    <property type="term" value="P:tricarboxylic acid cycle"/>
    <property type="evidence" value="ECO:0007669"/>
    <property type="project" value="TreeGrafter"/>
</dbReference>
<sequence>MIPLPTKFLKEYQFAYRAKRICETALIDVGDDILWAMEHKNITTLAGIVPCSTQLTMRHYRGKLSQTDYVLALFQHYALGHAISVDIHGYADDQVMKRSFLAHMGKKPNTVSHCRVQPRAAELHGFQCRLDSYSEHLGLNSDLLRNTIGIQIGKYFCHSSTICTTSCLLTPNEDTPPIPEYQIRSGETSDLKRARLLYQSRKRGMLENGILLSRFADRYLQKLTEEQLDQYDNLINKPSNDWDIFHWISGKSLPPPEYQSEVMNMLQNFVQNKEKEKLCPDSKIAKSFSCCRAKTSYIIRHAFGETFDEELKVELKGTFMSLG</sequence>
<dbReference type="GO" id="GO:0005759">
    <property type="term" value="C:mitochondrial matrix"/>
    <property type="evidence" value="ECO:0007669"/>
    <property type="project" value="UniProtKB-SubCell"/>
</dbReference>
<gene>
    <name evidence="5" type="ORF">LSH36_87g06047</name>
</gene>
<dbReference type="InterPro" id="IPR028882">
    <property type="entry name" value="SDHAF2"/>
</dbReference>
<evidence type="ECO:0000313" key="5">
    <source>
        <dbReference type="EMBL" id="KAK2163036.1"/>
    </source>
</evidence>
<dbReference type="InterPro" id="IPR036714">
    <property type="entry name" value="SDH_sf"/>
</dbReference>
<dbReference type="Gene3D" id="1.10.150.250">
    <property type="entry name" value="Flavinator of succinate dehydrogenase"/>
    <property type="match status" value="1"/>
</dbReference>
<evidence type="ECO:0000256" key="1">
    <source>
        <dbReference type="ARBA" id="ARBA00004305"/>
    </source>
</evidence>
<reference evidence="5" key="1">
    <citation type="journal article" date="2023" name="Mol. Biol. Evol.">
        <title>Third-Generation Sequencing Reveals the Adaptive Role of the Epigenome in Three Deep-Sea Polychaetes.</title>
        <authorList>
            <person name="Perez M."/>
            <person name="Aroh O."/>
            <person name="Sun Y."/>
            <person name="Lan Y."/>
            <person name="Juniper S.K."/>
            <person name="Young C.R."/>
            <person name="Angers B."/>
            <person name="Qian P.Y."/>
        </authorList>
    </citation>
    <scope>NUCLEOTIDE SEQUENCE</scope>
    <source>
        <strain evidence="5">P08H-3</strain>
    </source>
</reference>
<dbReference type="SUPFAM" id="SSF109910">
    <property type="entry name" value="YgfY-like"/>
    <property type="match status" value="1"/>
</dbReference>
<dbReference type="FunFam" id="1.10.150.250:FF:000002">
    <property type="entry name" value="Succinate dehydrogenase assembly factor 2, mitochondrial"/>
    <property type="match status" value="1"/>
</dbReference>
<organism evidence="5 6">
    <name type="scientific">Paralvinella palmiformis</name>
    <dbReference type="NCBI Taxonomy" id="53620"/>
    <lineage>
        <taxon>Eukaryota</taxon>
        <taxon>Metazoa</taxon>
        <taxon>Spiralia</taxon>
        <taxon>Lophotrochozoa</taxon>
        <taxon>Annelida</taxon>
        <taxon>Polychaeta</taxon>
        <taxon>Sedentaria</taxon>
        <taxon>Canalipalpata</taxon>
        <taxon>Terebellida</taxon>
        <taxon>Terebelliformia</taxon>
        <taxon>Alvinellidae</taxon>
        <taxon>Paralvinella</taxon>
    </lineage>
</organism>
<dbReference type="GO" id="GO:0034553">
    <property type="term" value="P:mitochondrial respiratory chain complex II assembly"/>
    <property type="evidence" value="ECO:0007669"/>
    <property type="project" value="TreeGrafter"/>
</dbReference>
<dbReference type="PANTHER" id="PTHR12469:SF2">
    <property type="entry name" value="SUCCINATE DEHYDROGENASE ASSEMBLY FACTOR 2, MITOCHONDRIAL"/>
    <property type="match status" value="1"/>
</dbReference>
<accession>A0AAD9K1A1</accession>
<proteinExistence type="inferred from homology"/>
<dbReference type="GO" id="GO:0006121">
    <property type="term" value="P:mitochondrial electron transport, succinate to ubiquinone"/>
    <property type="evidence" value="ECO:0007669"/>
    <property type="project" value="UniProtKB-UniRule"/>
</dbReference>
<protein>
    <recommendedName>
        <fullName evidence="4">Succinate dehydrogenase assembly factor 2, mitochondrial</fullName>
        <shortName evidence="4">SDH assembly factor 2</shortName>
        <shortName evidence="4">SDHAF2</shortName>
    </recommendedName>
</protein>
<keyword evidence="6" id="KW-1185">Reference proteome</keyword>
<dbReference type="AlphaFoldDB" id="A0AAD9K1A1"/>
<comment type="caution">
    <text evidence="5">The sequence shown here is derived from an EMBL/GenBank/DDBJ whole genome shotgun (WGS) entry which is preliminary data.</text>
</comment>
<dbReference type="InterPro" id="IPR005631">
    <property type="entry name" value="SDH"/>
</dbReference>
<dbReference type="EMBL" id="JAODUP010000087">
    <property type="protein sequence ID" value="KAK2163036.1"/>
    <property type="molecule type" value="Genomic_DNA"/>
</dbReference>
<dbReference type="HAMAP" id="MF_03057">
    <property type="entry name" value="SDHAF2"/>
    <property type="match status" value="1"/>
</dbReference>
<evidence type="ECO:0000256" key="3">
    <source>
        <dbReference type="ARBA" id="ARBA00023186"/>
    </source>
</evidence>
<dbReference type="PANTHER" id="PTHR12469">
    <property type="entry name" value="PROTEIN EMI5 HOMOLOG, MITOCHONDRIAL"/>
    <property type="match status" value="1"/>
</dbReference>
<dbReference type="Proteomes" id="UP001208570">
    <property type="component" value="Unassembled WGS sequence"/>
</dbReference>
<comment type="function">
    <text evidence="4">Plays an essential role in the assembly of succinate dehydrogenase (SDH), an enzyme complex (also referred to as respiratory complex II) that is a component of both the tricarboxylic acid (TCA) cycle and the mitochondrial electron transport chain, and which couples the oxidation of succinate to fumarate with the reduction of ubiquinone (coenzyme Q) to ubiquinol. Required for flavinylation (covalent attachment of FAD) of the flavoprotein subunit of the SDH catalytic dimer.</text>
</comment>
<evidence type="ECO:0000256" key="2">
    <source>
        <dbReference type="ARBA" id="ARBA00023128"/>
    </source>
</evidence>
<evidence type="ECO:0000256" key="4">
    <source>
        <dbReference type="HAMAP-Rule" id="MF_03057"/>
    </source>
</evidence>
<comment type="subcellular location">
    <subcellularLocation>
        <location evidence="1 4">Mitochondrion matrix</location>
    </subcellularLocation>
</comment>
<name>A0AAD9K1A1_9ANNE</name>
<comment type="subunit">
    <text evidence="4">Interacts with the flavoprotein subunit within the SDH catalytic dimer.</text>
</comment>
<evidence type="ECO:0000313" key="6">
    <source>
        <dbReference type="Proteomes" id="UP001208570"/>
    </source>
</evidence>
<dbReference type="Pfam" id="PF03937">
    <property type="entry name" value="Sdh5"/>
    <property type="match status" value="1"/>
</dbReference>
<comment type="similarity">
    <text evidence="4">Belongs to the SDHAF2 family.</text>
</comment>
<keyword evidence="2 4" id="KW-0496">Mitochondrion</keyword>
<keyword evidence="3 4" id="KW-0143">Chaperone</keyword>